<keyword evidence="1" id="KW-0472">Membrane</keyword>
<organism evidence="2 3">
    <name type="scientific">Pristionchus entomophagus</name>
    <dbReference type="NCBI Taxonomy" id="358040"/>
    <lineage>
        <taxon>Eukaryota</taxon>
        <taxon>Metazoa</taxon>
        <taxon>Ecdysozoa</taxon>
        <taxon>Nematoda</taxon>
        <taxon>Chromadorea</taxon>
        <taxon>Rhabditida</taxon>
        <taxon>Rhabditina</taxon>
        <taxon>Diplogasteromorpha</taxon>
        <taxon>Diplogasteroidea</taxon>
        <taxon>Neodiplogasteridae</taxon>
        <taxon>Pristionchus</taxon>
    </lineage>
</organism>
<feature type="transmembrane region" description="Helical" evidence="1">
    <location>
        <begin position="131"/>
        <end position="151"/>
    </location>
</feature>
<evidence type="ECO:0000313" key="3">
    <source>
        <dbReference type="Proteomes" id="UP001432027"/>
    </source>
</evidence>
<feature type="non-terminal residue" evidence="2">
    <location>
        <position position="313"/>
    </location>
</feature>
<dbReference type="EMBL" id="BTSX01000001">
    <property type="protein sequence ID" value="GMS81852.1"/>
    <property type="molecule type" value="Genomic_DNA"/>
</dbReference>
<sequence length="313" mass="34318">MAYTEEQRKKANQIKKKIIRAAGGSTAVVYINVVYLTCFELENDEPLLAEIPVLIARSDRNRNVFFDAKAIEYESAKKLIMEIGKCFSGGMVYPEQLSYCSPMYGKKVQLVYSDSTGSTPAFIIGMHAERILTSTASLLGVATIVCSLPISAGFQCAAMTRTAASYLGVAATCCAITSSAIKLGALRGGGTDEELVQQTVMLVSISLVNSYQVLKNLPASETSCLQSIRTSYQETFKKLFVSMRTGAIYPAVTAVAIHVYRLFKKKGRSMRDVCDLSLSLFSLFNVYISAETIEQILDMPQMGQMSRLENDIQ</sequence>
<proteinExistence type="predicted"/>
<keyword evidence="1" id="KW-0812">Transmembrane</keyword>
<name>A0AAV5SEP9_9BILA</name>
<comment type="caution">
    <text evidence="2">The sequence shown here is derived from an EMBL/GenBank/DDBJ whole genome shotgun (WGS) entry which is preliminary data.</text>
</comment>
<feature type="transmembrane region" description="Helical" evidence="1">
    <location>
        <begin position="163"/>
        <end position="183"/>
    </location>
</feature>
<accession>A0AAV5SEP9</accession>
<reference evidence="2" key="1">
    <citation type="submission" date="2023-10" db="EMBL/GenBank/DDBJ databases">
        <title>Genome assembly of Pristionchus species.</title>
        <authorList>
            <person name="Yoshida K."/>
            <person name="Sommer R.J."/>
        </authorList>
    </citation>
    <scope>NUCLEOTIDE SEQUENCE</scope>
    <source>
        <strain evidence="2">RS0144</strain>
    </source>
</reference>
<keyword evidence="1" id="KW-1133">Transmembrane helix</keyword>
<evidence type="ECO:0000313" key="2">
    <source>
        <dbReference type="EMBL" id="GMS81852.1"/>
    </source>
</evidence>
<feature type="transmembrane region" description="Helical" evidence="1">
    <location>
        <begin position="246"/>
        <end position="263"/>
    </location>
</feature>
<evidence type="ECO:0000256" key="1">
    <source>
        <dbReference type="SAM" id="Phobius"/>
    </source>
</evidence>
<protein>
    <submittedName>
        <fullName evidence="2">Uncharacterized protein</fullName>
    </submittedName>
</protein>
<gene>
    <name evidence="2" type="ORF">PENTCL1PPCAC_4027</name>
</gene>
<dbReference type="AlphaFoldDB" id="A0AAV5SEP9"/>
<keyword evidence="3" id="KW-1185">Reference proteome</keyword>
<dbReference type="Proteomes" id="UP001432027">
    <property type="component" value="Unassembled WGS sequence"/>
</dbReference>